<dbReference type="EMBL" id="MHCP01000028">
    <property type="protein sequence ID" value="OGY23257.1"/>
    <property type="molecule type" value="Genomic_DNA"/>
</dbReference>
<evidence type="ECO:0000256" key="1">
    <source>
        <dbReference type="ARBA" id="ARBA00003456"/>
    </source>
</evidence>
<keyword evidence="4" id="KW-0813">Transport</keyword>
<protein>
    <recommendedName>
        <fullName evidence="12">ATP synthase gamma chain</fullName>
    </recommendedName>
</protein>
<comment type="subcellular location">
    <subcellularLocation>
        <location evidence="2">Membrane</location>
        <topology evidence="2">Peripheral membrane protein</topology>
    </subcellularLocation>
</comment>
<evidence type="ECO:0000313" key="10">
    <source>
        <dbReference type="EMBL" id="OGY23257.1"/>
    </source>
</evidence>
<name>A0A1G1W7D5_9BACT</name>
<evidence type="ECO:0000256" key="8">
    <source>
        <dbReference type="ARBA" id="ARBA00023196"/>
    </source>
</evidence>
<dbReference type="Pfam" id="PF00231">
    <property type="entry name" value="ATP-synt"/>
    <property type="match status" value="1"/>
</dbReference>
<dbReference type="STRING" id="1802593.A2172_02700"/>
<dbReference type="Gene3D" id="3.40.1380.10">
    <property type="match status" value="1"/>
</dbReference>
<keyword evidence="7" id="KW-0472">Membrane</keyword>
<evidence type="ECO:0000313" key="11">
    <source>
        <dbReference type="Proteomes" id="UP000176631"/>
    </source>
</evidence>
<comment type="caution">
    <text evidence="10">The sequence shown here is derived from an EMBL/GenBank/DDBJ whole genome shotgun (WGS) entry which is preliminary data.</text>
</comment>
<dbReference type="GO" id="GO:0046933">
    <property type="term" value="F:proton-transporting ATP synthase activity, rotational mechanism"/>
    <property type="evidence" value="ECO:0007669"/>
    <property type="project" value="InterPro"/>
</dbReference>
<dbReference type="SUPFAM" id="SSF52943">
    <property type="entry name" value="ATP synthase (F1-ATPase), gamma subunit"/>
    <property type="match status" value="1"/>
</dbReference>
<organism evidence="10 11">
    <name type="scientific">Candidatus Woykebacteria bacterium RBG_13_40_15</name>
    <dbReference type="NCBI Taxonomy" id="1802593"/>
    <lineage>
        <taxon>Bacteria</taxon>
        <taxon>Candidatus Woykeibacteriota</taxon>
    </lineage>
</organism>
<sequence length="293" mass="33700">MLSRKEFKENSEVVSAIKDITGIYQEIALLRMNQLKSGVEATRYFLNGVAEVYNHAKAAYIASWQKGPFADKKQTEEPSLIKRNGKTLLVCLTANEHLYGNLILNIWYQFVTDLKADRKNEAVVAGIFGRYLMKNEKIEIPSTNYFSLEDDKPTKNQLSKIINFISKYEKIIIYYGQMISVLEQNSTRASITGNIFQEKKVTESKNYLFEPSPEKIMGFFETEIISALFIQKVYEHELAKFASRTVAMDQATENANEMLKKLNRDFNTLHKQILNRKQLEVFAGFGLWGGKNE</sequence>
<evidence type="ECO:0000256" key="5">
    <source>
        <dbReference type="ARBA" id="ARBA00022781"/>
    </source>
</evidence>
<dbReference type="PRINTS" id="PR00126">
    <property type="entry name" value="ATPASEGAMMA"/>
</dbReference>
<dbReference type="InterPro" id="IPR035968">
    <property type="entry name" value="ATP_synth_F1_ATPase_gsu"/>
</dbReference>
<evidence type="ECO:0000256" key="3">
    <source>
        <dbReference type="ARBA" id="ARBA00007681"/>
    </source>
</evidence>
<evidence type="ECO:0000256" key="6">
    <source>
        <dbReference type="ARBA" id="ARBA00023065"/>
    </source>
</evidence>
<comment type="function">
    <text evidence="1">Produces ATP from ADP in the presence of a proton gradient across the membrane. The gamma chain is believed to be important in regulating ATPase activity and the flow of protons through the CF(0) complex.</text>
</comment>
<dbReference type="InterPro" id="IPR000131">
    <property type="entry name" value="ATP_synth_F1_gsu"/>
</dbReference>
<keyword evidence="6" id="KW-0406">Ion transport</keyword>
<dbReference type="AlphaFoldDB" id="A0A1G1W7D5"/>
<evidence type="ECO:0000256" key="7">
    <source>
        <dbReference type="ARBA" id="ARBA00023136"/>
    </source>
</evidence>
<evidence type="ECO:0000256" key="9">
    <source>
        <dbReference type="ARBA" id="ARBA00023310"/>
    </source>
</evidence>
<evidence type="ECO:0008006" key="12">
    <source>
        <dbReference type="Google" id="ProtNLM"/>
    </source>
</evidence>
<keyword evidence="9" id="KW-0066">ATP synthesis</keyword>
<proteinExistence type="inferred from homology"/>
<accession>A0A1G1W7D5</accession>
<reference evidence="10 11" key="1">
    <citation type="journal article" date="2016" name="Nat. Commun.">
        <title>Thousands of microbial genomes shed light on interconnected biogeochemical processes in an aquifer system.</title>
        <authorList>
            <person name="Anantharaman K."/>
            <person name="Brown C.T."/>
            <person name="Hug L.A."/>
            <person name="Sharon I."/>
            <person name="Castelle C.J."/>
            <person name="Probst A.J."/>
            <person name="Thomas B.C."/>
            <person name="Singh A."/>
            <person name="Wilkins M.J."/>
            <person name="Karaoz U."/>
            <person name="Brodie E.L."/>
            <person name="Williams K.H."/>
            <person name="Hubbard S.S."/>
            <person name="Banfield J.F."/>
        </authorList>
    </citation>
    <scope>NUCLEOTIDE SEQUENCE [LARGE SCALE GENOMIC DNA]</scope>
</reference>
<keyword evidence="5" id="KW-0375">Hydrogen ion transport</keyword>
<evidence type="ECO:0000256" key="4">
    <source>
        <dbReference type="ARBA" id="ARBA00022448"/>
    </source>
</evidence>
<comment type="similarity">
    <text evidence="3">Belongs to the ATPase gamma chain family.</text>
</comment>
<keyword evidence="8" id="KW-0139">CF(1)</keyword>
<dbReference type="Gene3D" id="1.10.287.80">
    <property type="entry name" value="ATP synthase, gamma subunit, helix hairpin domain"/>
    <property type="match status" value="1"/>
</dbReference>
<dbReference type="GO" id="GO:0045259">
    <property type="term" value="C:proton-transporting ATP synthase complex"/>
    <property type="evidence" value="ECO:0007669"/>
    <property type="project" value="UniProtKB-KW"/>
</dbReference>
<evidence type="ECO:0000256" key="2">
    <source>
        <dbReference type="ARBA" id="ARBA00004170"/>
    </source>
</evidence>
<gene>
    <name evidence="10" type="ORF">A2172_02700</name>
</gene>
<dbReference type="Proteomes" id="UP000176631">
    <property type="component" value="Unassembled WGS sequence"/>
</dbReference>